<keyword evidence="2" id="KW-1185">Reference proteome</keyword>
<evidence type="ECO:0000313" key="2">
    <source>
        <dbReference type="Proteomes" id="UP000460558"/>
    </source>
</evidence>
<gene>
    <name evidence="1" type="ORF">FFZ77_11230</name>
</gene>
<dbReference type="EMBL" id="VDEQ01000109">
    <property type="protein sequence ID" value="MQS36151.1"/>
    <property type="molecule type" value="Genomic_DNA"/>
</dbReference>
<sequence>MNPSTTEPVRTMCGAGSIVPRSLAQLMSRTSPDPLPGHLGELFIVRCHLERHGEGFHWAMVWPVDRRGQGMLWAHWDTGSAPTTILTLPVCPVRDGPHRECALYKDHPGGHSHELTAPETQWPPDSPVADLLPALMGEVLRTPEGLPPSH</sequence>
<dbReference type="Proteomes" id="UP000460558">
    <property type="component" value="Unassembled WGS sequence"/>
</dbReference>
<proteinExistence type="predicted"/>
<accession>A0ABW9NS84</accession>
<protein>
    <submittedName>
        <fullName evidence="1">Uncharacterized protein</fullName>
    </submittedName>
</protein>
<dbReference type="RefSeq" id="WP_153482780.1">
    <property type="nucleotide sequence ID" value="NZ_VDEQ01000109.1"/>
</dbReference>
<reference evidence="1 2" key="1">
    <citation type="submission" date="2019-06" db="EMBL/GenBank/DDBJ databases">
        <title>Comparative genomics and metabolomics analyses of clavulanic acid producing Streptomyces species provides insight into specialized metabolism and evolution of beta-lactam biosynthetic gene clusters.</title>
        <authorList>
            <person name="Moore M.A."/>
            <person name="Cruz-Morales P."/>
            <person name="Barona Gomez F."/>
            <person name="Kapil T."/>
        </authorList>
    </citation>
    <scope>NUCLEOTIDE SEQUENCE [LARGE SCALE GENOMIC DNA]</scope>
    <source>
        <strain evidence="1 2">T-272</strain>
    </source>
</reference>
<name>A0ABW9NS84_9ACTN</name>
<organism evidence="1 2">
    <name type="scientific">Streptomyces katsurahamanus</name>
    <dbReference type="NCBI Taxonomy" id="2577098"/>
    <lineage>
        <taxon>Bacteria</taxon>
        <taxon>Bacillati</taxon>
        <taxon>Actinomycetota</taxon>
        <taxon>Actinomycetes</taxon>
        <taxon>Kitasatosporales</taxon>
        <taxon>Streptomycetaceae</taxon>
        <taxon>Streptomyces</taxon>
    </lineage>
</organism>
<evidence type="ECO:0000313" key="1">
    <source>
        <dbReference type="EMBL" id="MQS36151.1"/>
    </source>
</evidence>
<comment type="caution">
    <text evidence="1">The sequence shown here is derived from an EMBL/GenBank/DDBJ whole genome shotgun (WGS) entry which is preliminary data.</text>
</comment>